<evidence type="ECO:0000256" key="3">
    <source>
        <dbReference type="ARBA" id="ARBA00023125"/>
    </source>
</evidence>
<dbReference type="Pfam" id="PF03466">
    <property type="entry name" value="LysR_substrate"/>
    <property type="match status" value="1"/>
</dbReference>
<evidence type="ECO:0000313" key="6">
    <source>
        <dbReference type="EMBL" id="SDJ13997.1"/>
    </source>
</evidence>
<keyword evidence="3 6" id="KW-0238">DNA-binding</keyword>
<dbReference type="InterPro" id="IPR036390">
    <property type="entry name" value="WH_DNA-bd_sf"/>
</dbReference>
<protein>
    <submittedName>
        <fullName evidence="6">DNA-binding transcriptional regulator, LysR family</fullName>
    </submittedName>
</protein>
<dbReference type="InterPro" id="IPR036388">
    <property type="entry name" value="WH-like_DNA-bd_sf"/>
</dbReference>
<dbReference type="RefSeq" id="WP_089849949.1">
    <property type="nucleotide sequence ID" value="NZ_FNEJ01000019.1"/>
</dbReference>
<dbReference type="PANTHER" id="PTHR30537">
    <property type="entry name" value="HTH-TYPE TRANSCRIPTIONAL REGULATOR"/>
    <property type="match status" value="1"/>
</dbReference>
<gene>
    <name evidence="6" type="ORF">SAMN04487993_101964</name>
</gene>
<comment type="similarity">
    <text evidence="1">Belongs to the LysR transcriptional regulatory family.</text>
</comment>
<evidence type="ECO:0000256" key="4">
    <source>
        <dbReference type="ARBA" id="ARBA00023163"/>
    </source>
</evidence>
<dbReference type="Pfam" id="PF00126">
    <property type="entry name" value="HTH_1"/>
    <property type="match status" value="1"/>
</dbReference>
<dbReference type="SUPFAM" id="SSF46785">
    <property type="entry name" value="Winged helix' DNA-binding domain"/>
    <property type="match status" value="1"/>
</dbReference>
<dbReference type="EMBL" id="FNEJ01000019">
    <property type="protein sequence ID" value="SDJ13997.1"/>
    <property type="molecule type" value="Genomic_DNA"/>
</dbReference>
<dbReference type="InterPro" id="IPR000847">
    <property type="entry name" value="LysR_HTH_N"/>
</dbReference>
<proteinExistence type="inferred from homology"/>
<dbReference type="AlphaFoldDB" id="A0A1G8RAI7"/>
<feature type="domain" description="HTH lysR-type" evidence="5">
    <location>
        <begin position="1"/>
        <end position="59"/>
    </location>
</feature>
<dbReference type="FunFam" id="1.10.10.10:FF:000001">
    <property type="entry name" value="LysR family transcriptional regulator"/>
    <property type="match status" value="1"/>
</dbReference>
<evidence type="ECO:0000259" key="5">
    <source>
        <dbReference type="PROSITE" id="PS50931"/>
    </source>
</evidence>
<dbReference type="STRING" id="555512.SAMN04487993_101964"/>
<evidence type="ECO:0000256" key="2">
    <source>
        <dbReference type="ARBA" id="ARBA00023015"/>
    </source>
</evidence>
<name>A0A1G8RAI7_9RHOB</name>
<sequence length="296" mass="31888">MDLVTGLKAFVATAQTGSFTAAAERLGVSNRLTSKYVAELEARLGVRLLQRTTRRVGLTPAGEQMLARAPALLDDLEELLGAVSEESRGFSGMLRIAAPVTLGEAHLAGLLHRFAAPHPGLTIDLQLTDAFVDLASDGIDLAFRVGAPPATALVAHRLGHIRSRVVAAPAYLARQGVPERLEDLDRHTLLLDSNRRGGPRWQFQRHGQPVDWPVTSAFHVNSARVARDLAVAGAGLTQVPDFVLDEAIATGQLVPVLTEFEGPGHVLSAVWLEGARLPRKLRALIDFAEADLRQRL</sequence>
<keyword evidence="4" id="KW-0804">Transcription</keyword>
<dbReference type="CDD" id="cd08422">
    <property type="entry name" value="PBP2_CrgA_like"/>
    <property type="match status" value="1"/>
</dbReference>
<dbReference type="SUPFAM" id="SSF53850">
    <property type="entry name" value="Periplasmic binding protein-like II"/>
    <property type="match status" value="1"/>
</dbReference>
<keyword evidence="7" id="KW-1185">Reference proteome</keyword>
<reference evidence="6 7" key="1">
    <citation type="submission" date="2016-10" db="EMBL/GenBank/DDBJ databases">
        <authorList>
            <person name="de Groot N.N."/>
        </authorList>
    </citation>
    <scope>NUCLEOTIDE SEQUENCE [LARGE SCALE GENOMIC DNA]</scope>
    <source>
        <strain evidence="6 7">DSM 26424</strain>
    </source>
</reference>
<dbReference type="GO" id="GO:0003700">
    <property type="term" value="F:DNA-binding transcription factor activity"/>
    <property type="evidence" value="ECO:0007669"/>
    <property type="project" value="InterPro"/>
</dbReference>
<dbReference type="GO" id="GO:0043565">
    <property type="term" value="F:sequence-specific DNA binding"/>
    <property type="evidence" value="ECO:0007669"/>
    <property type="project" value="TreeGrafter"/>
</dbReference>
<organism evidence="6 7">
    <name type="scientific">Salipiger marinus</name>
    <dbReference type="NCBI Taxonomy" id="555512"/>
    <lineage>
        <taxon>Bacteria</taxon>
        <taxon>Pseudomonadati</taxon>
        <taxon>Pseudomonadota</taxon>
        <taxon>Alphaproteobacteria</taxon>
        <taxon>Rhodobacterales</taxon>
        <taxon>Roseobacteraceae</taxon>
        <taxon>Salipiger</taxon>
    </lineage>
</organism>
<dbReference type="Gene3D" id="1.10.10.10">
    <property type="entry name" value="Winged helix-like DNA-binding domain superfamily/Winged helix DNA-binding domain"/>
    <property type="match status" value="1"/>
</dbReference>
<dbReference type="InterPro" id="IPR005119">
    <property type="entry name" value="LysR_subst-bd"/>
</dbReference>
<keyword evidence="2" id="KW-0805">Transcription regulation</keyword>
<dbReference type="GO" id="GO:0006351">
    <property type="term" value="P:DNA-templated transcription"/>
    <property type="evidence" value="ECO:0007669"/>
    <property type="project" value="TreeGrafter"/>
</dbReference>
<dbReference type="PROSITE" id="PS50931">
    <property type="entry name" value="HTH_LYSR"/>
    <property type="match status" value="1"/>
</dbReference>
<dbReference type="PANTHER" id="PTHR30537:SF35">
    <property type="entry name" value="TRANSCRIPTIONAL REGULATORY PROTEIN"/>
    <property type="match status" value="1"/>
</dbReference>
<dbReference type="OrthoDB" id="9813056at2"/>
<evidence type="ECO:0000256" key="1">
    <source>
        <dbReference type="ARBA" id="ARBA00009437"/>
    </source>
</evidence>
<accession>A0A1G8RAI7</accession>
<dbReference type="Gene3D" id="3.40.190.290">
    <property type="match status" value="1"/>
</dbReference>
<evidence type="ECO:0000313" key="7">
    <source>
        <dbReference type="Proteomes" id="UP000199093"/>
    </source>
</evidence>
<dbReference type="Proteomes" id="UP000199093">
    <property type="component" value="Unassembled WGS sequence"/>
</dbReference>
<dbReference type="InterPro" id="IPR058163">
    <property type="entry name" value="LysR-type_TF_proteobact-type"/>
</dbReference>